<dbReference type="SUPFAM" id="SSF81296">
    <property type="entry name" value="E set domains"/>
    <property type="match status" value="2"/>
</dbReference>
<comment type="pathway">
    <text evidence="3 10">Glycan biosynthesis; glycogen biosynthesis.</text>
</comment>
<dbReference type="InterPro" id="IPR013780">
    <property type="entry name" value="Glyco_hydro_b"/>
</dbReference>
<dbReference type="PIRSF" id="PIRSF000463">
    <property type="entry name" value="GlgB"/>
    <property type="match status" value="1"/>
</dbReference>
<dbReference type="EMBL" id="JAAEEH010000007">
    <property type="protein sequence ID" value="NDL66921.1"/>
    <property type="molecule type" value="Genomic_DNA"/>
</dbReference>
<dbReference type="InterPro" id="IPR017853">
    <property type="entry name" value="GH"/>
</dbReference>
<dbReference type="AlphaFoldDB" id="A0A7X5HUH5"/>
<dbReference type="InterPro" id="IPR006048">
    <property type="entry name" value="A-amylase/branching_C"/>
</dbReference>
<dbReference type="RefSeq" id="WP_162369676.1">
    <property type="nucleotide sequence ID" value="NZ_JAAEEH010000007.1"/>
</dbReference>
<keyword evidence="8 10" id="KW-0320">Glycogen biosynthesis</keyword>
<dbReference type="GO" id="GO:0005978">
    <property type="term" value="P:glycogen biosynthetic process"/>
    <property type="evidence" value="ECO:0007669"/>
    <property type="project" value="UniProtKB-UniRule"/>
</dbReference>
<dbReference type="UniPathway" id="UPA00164"/>
<dbReference type="HAMAP" id="MF_00685">
    <property type="entry name" value="GlgB"/>
    <property type="match status" value="1"/>
</dbReference>
<dbReference type="SMART" id="SM00642">
    <property type="entry name" value="Aamy"/>
    <property type="match status" value="1"/>
</dbReference>
<dbReference type="InterPro" id="IPR006407">
    <property type="entry name" value="GlgB"/>
</dbReference>
<dbReference type="CDD" id="cd11322">
    <property type="entry name" value="AmyAc_Glg_BE"/>
    <property type="match status" value="1"/>
</dbReference>
<dbReference type="NCBIfam" id="NF008967">
    <property type="entry name" value="PRK12313.1"/>
    <property type="match status" value="1"/>
</dbReference>
<dbReference type="FunFam" id="2.60.40.10:FF:000169">
    <property type="entry name" value="1,4-alpha-glucan branching enzyme GlgB"/>
    <property type="match status" value="1"/>
</dbReference>
<comment type="catalytic activity">
    <reaction evidence="1 10">
        <text>Transfers a segment of a (1-&gt;4)-alpha-D-glucan chain to a primary hydroxy group in a similar glucan chain.</text>
        <dbReference type="EC" id="2.4.1.18"/>
    </reaction>
</comment>
<organism evidence="13 14">
    <name type="scientific">Anaerotalea alkaliphila</name>
    <dbReference type="NCBI Taxonomy" id="2662126"/>
    <lineage>
        <taxon>Bacteria</taxon>
        <taxon>Bacillati</taxon>
        <taxon>Bacillota</taxon>
        <taxon>Clostridia</taxon>
        <taxon>Eubacteriales</taxon>
        <taxon>Anaerotalea</taxon>
    </lineage>
</organism>
<protein>
    <recommendedName>
        <fullName evidence="10">1,4-alpha-glucan branching enzyme GlgB</fullName>
        <ecNumber evidence="10">2.4.1.18</ecNumber>
    </recommendedName>
    <alternativeName>
        <fullName evidence="10">1,4-alpha-D-glucan:1,4-alpha-D-glucan 6-glucosyl-transferase</fullName>
    </alternativeName>
    <alternativeName>
        <fullName evidence="10">Alpha-(1-&gt;4)-glucan branching enzyme</fullName>
    </alternativeName>
    <alternativeName>
        <fullName evidence="10">Glycogen branching enzyme</fullName>
        <shortName evidence="10">BE</shortName>
    </alternativeName>
</protein>
<dbReference type="NCBIfam" id="TIGR01515">
    <property type="entry name" value="branching_enzym"/>
    <property type="match status" value="1"/>
</dbReference>
<dbReference type="Gene3D" id="2.60.40.10">
    <property type="entry name" value="Immunoglobulins"/>
    <property type="match status" value="2"/>
</dbReference>
<keyword evidence="14" id="KW-1185">Reference proteome</keyword>
<evidence type="ECO:0000256" key="5">
    <source>
        <dbReference type="ARBA" id="ARBA00022600"/>
    </source>
</evidence>
<dbReference type="Pfam" id="PF22019">
    <property type="entry name" value="GlgB_N"/>
    <property type="match status" value="1"/>
</dbReference>
<dbReference type="PANTHER" id="PTHR43651:SF3">
    <property type="entry name" value="1,4-ALPHA-GLUCAN-BRANCHING ENZYME"/>
    <property type="match status" value="1"/>
</dbReference>
<accession>A0A7X5HUH5</accession>
<evidence type="ECO:0000259" key="12">
    <source>
        <dbReference type="SMART" id="SM00642"/>
    </source>
</evidence>
<dbReference type="InterPro" id="IPR013783">
    <property type="entry name" value="Ig-like_fold"/>
</dbReference>
<evidence type="ECO:0000256" key="8">
    <source>
        <dbReference type="ARBA" id="ARBA00023056"/>
    </source>
</evidence>
<dbReference type="InterPro" id="IPR014756">
    <property type="entry name" value="Ig_E-set"/>
</dbReference>
<dbReference type="Pfam" id="PF02806">
    <property type="entry name" value="Alpha-amylase_C"/>
    <property type="match status" value="1"/>
</dbReference>
<evidence type="ECO:0000256" key="10">
    <source>
        <dbReference type="HAMAP-Rule" id="MF_00685"/>
    </source>
</evidence>
<evidence type="ECO:0000256" key="11">
    <source>
        <dbReference type="PIRSR" id="PIRSR000463-1"/>
    </source>
</evidence>
<comment type="subunit">
    <text evidence="10">Monomer.</text>
</comment>
<dbReference type="InterPro" id="IPR054169">
    <property type="entry name" value="GlgB_N"/>
</dbReference>
<dbReference type="Gene3D" id="2.60.40.1180">
    <property type="entry name" value="Golgi alpha-mannosidase II"/>
    <property type="match status" value="1"/>
</dbReference>
<comment type="function">
    <text evidence="2 10">Catalyzes the formation of the alpha-1,6-glucosidic linkages in glycogen by scission of a 1,4-alpha-linked oligosaccharide from growing alpha-1,4-glucan chains and the subsequent attachment of the oligosaccharide to the alpha-1,6 position.</text>
</comment>
<keyword evidence="6 10" id="KW-0328">Glycosyltransferase</keyword>
<dbReference type="InterPro" id="IPR006047">
    <property type="entry name" value="GH13_cat_dom"/>
</dbReference>
<dbReference type="InterPro" id="IPR037439">
    <property type="entry name" value="Branching_enzy"/>
</dbReference>
<evidence type="ECO:0000313" key="14">
    <source>
        <dbReference type="Proteomes" id="UP000461585"/>
    </source>
</evidence>
<dbReference type="Pfam" id="PF00128">
    <property type="entry name" value="Alpha-amylase"/>
    <property type="match status" value="1"/>
</dbReference>
<dbReference type="GO" id="GO:0043169">
    <property type="term" value="F:cation binding"/>
    <property type="evidence" value="ECO:0007669"/>
    <property type="project" value="InterPro"/>
</dbReference>
<dbReference type="CDD" id="cd02855">
    <property type="entry name" value="E_set_GBE_prok_N"/>
    <property type="match status" value="1"/>
</dbReference>
<keyword evidence="9 10" id="KW-0119">Carbohydrate metabolism</keyword>
<dbReference type="GO" id="GO:0004553">
    <property type="term" value="F:hydrolase activity, hydrolyzing O-glycosyl compounds"/>
    <property type="evidence" value="ECO:0007669"/>
    <property type="project" value="InterPro"/>
</dbReference>
<feature type="active site" description="Nucleophile" evidence="10 11">
    <location>
        <position position="407"/>
    </location>
</feature>
<gene>
    <name evidence="10 13" type="primary">glgB</name>
    <name evidence="13" type="ORF">GXN74_04055</name>
</gene>
<dbReference type="InterPro" id="IPR044143">
    <property type="entry name" value="GlgB_N_E_set_prok"/>
</dbReference>
<dbReference type="InterPro" id="IPR004193">
    <property type="entry name" value="Glyco_hydro_13_N"/>
</dbReference>
<keyword evidence="5 10" id="KW-0321">Glycogen metabolism</keyword>
<name>A0A7X5HUH5_9FIRM</name>
<dbReference type="FunFam" id="2.60.40.1180:FF:000002">
    <property type="entry name" value="1,4-alpha-glucan branching enzyme GlgB"/>
    <property type="match status" value="1"/>
</dbReference>
<evidence type="ECO:0000256" key="2">
    <source>
        <dbReference type="ARBA" id="ARBA00002953"/>
    </source>
</evidence>
<evidence type="ECO:0000313" key="13">
    <source>
        <dbReference type="EMBL" id="NDL66921.1"/>
    </source>
</evidence>
<dbReference type="PANTHER" id="PTHR43651">
    <property type="entry name" value="1,4-ALPHA-GLUCAN-BRANCHING ENZYME"/>
    <property type="match status" value="1"/>
</dbReference>
<evidence type="ECO:0000256" key="1">
    <source>
        <dbReference type="ARBA" id="ARBA00000826"/>
    </source>
</evidence>
<dbReference type="Pfam" id="PF02922">
    <property type="entry name" value="CBM_48"/>
    <property type="match status" value="1"/>
</dbReference>
<feature type="domain" description="Glycosyl hydrolase family 13 catalytic" evidence="12">
    <location>
        <begin position="249"/>
        <end position="610"/>
    </location>
</feature>
<dbReference type="SUPFAM" id="SSF51011">
    <property type="entry name" value="Glycosyl hydrolase domain"/>
    <property type="match status" value="1"/>
</dbReference>
<evidence type="ECO:0000256" key="7">
    <source>
        <dbReference type="ARBA" id="ARBA00022679"/>
    </source>
</evidence>
<feature type="active site" description="Proton donor" evidence="10 11">
    <location>
        <position position="460"/>
    </location>
</feature>
<dbReference type="EC" id="2.4.1.18" evidence="10"/>
<proteinExistence type="inferred from homology"/>
<evidence type="ECO:0000256" key="9">
    <source>
        <dbReference type="ARBA" id="ARBA00023277"/>
    </source>
</evidence>
<evidence type="ECO:0000256" key="4">
    <source>
        <dbReference type="ARBA" id="ARBA00009000"/>
    </source>
</evidence>
<dbReference type="Proteomes" id="UP000461585">
    <property type="component" value="Unassembled WGS sequence"/>
</dbReference>
<dbReference type="FunFam" id="3.20.20.80:FF:000003">
    <property type="entry name" value="1,4-alpha-glucan branching enzyme GlgB"/>
    <property type="match status" value="1"/>
</dbReference>
<dbReference type="GO" id="GO:0005829">
    <property type="term" value="C:cytosol"/>
    <property type="evidence" value="ECO:0007669"/>
    <property type="project" value="TreeGrafter"/>
</dbReference>
<comment type="caution">
    <text evidence="13">The sequence shown here is derived from an EMBL/GenBank/DDBJ whole genome shotgun (WGS) entry which is preliminary data.</text>
</comment>
<reference evidence="13 14" key="1">
    <citation type="submission" date="2020-01" db="EMBL/GenBank/DDBJ databases">
        <title>Anaeroalcalibacter tamaniensis gen. nov., sp. nov., moderately halophilic strictly anaerobic fermenter bacterium from mud volcano of Taman peninsula.</title>
        <authorList>
            <person name="Frolova A."/>
            <person name="Merkel A.Y."/>
            <person name="Slobodkin A.I."/>
        </authorList>
    </citation>
    <scope>NUCLEOTIDE SEQUENCE [LARGE SCALE GENOMIC DNA]</scope>
    <source>
        <strain evidence="13 14">F-3ap</strain>
    </source>
</reference>
<keyword evidence="7 10" id="KW-0808">Transferase</keyword>
<dbReference type="SUPFAM" id="SSF51445">
    <property type="entry name" value="(Trans)glycosidases"/>
    <property type="match status" value="1"/>
</dbReference>
<sequence length="728" mass="83471">MRAYINKDELDALLASEHRDPHHLLGIHQEEGGGWHVNVFQPAAVKAVVVDKNSGEAHPMEKVHEDGFFTVELPGQLEYKVLLEDGYGNGWETEDPYKFGPVLGELDLYLFGQGTHYEIYEKMGAHAMEHEGAQGVCFSVWAPNAKRVSVIGDFNGWDGRIHPMRTLGQSGIFELFIPGIGLGERYKYEIKTQEGYLLKKSDPYANYSELRPNTASVVADLNSYEWRDRHWQEEKKNVGNLDVPIAIYEVHLGSWKRNGSETGFMNYRDLAHDLVNYVKEMGYTHIELMPVSEHPFDGSWGYQVSGYYAPTSRFGKPEDFMYFVDYCHMSGIGVILDWVPAHFPKDDFALANFDGTALYEHGDPRQGEHPHWGTKIFNYGRNEVKNFLIGNAIFWLEKFHLDGLRVDAVASMLYLDYGKDDGQWIPNPHGGRENLEAVEFFRHLNSVIYGRYKGALMVAEESTSWPGVSRPSNIGGLGFGLKWNMGWMNDFLRYVSKDPIHRKYHHNDLTFGMIYAYTENFVLVLSHDEVVHGKGSMINKMPGDYWQKFANLRLAYGYMYGHPGKKLLFMGGEFAQFDEWTETKSLDWHLLEFEKHREMQQFVKDLNYLYVNEPACWYDDFTEAGFEWINCSDYEASIVSFVRKGEHKTDTLVFVANYTPVPRTMHRVGVPYKGSYLEIMNSDEEKYGGSGTVNADAILTEKIEWDGRDHSLSLKVPPLGITVLKYLG</sequence>
<dbReference type="GO" id="GO:0003844">
    <property type="term" value="F:1,4-alpha-glucan branching enzyme activity"/>
    <property type="evidence" value="ECO:0007669"/>
    <property type="project" value="UniProtKB-UniRule"/>
</dbReference>
<dbReference type="NCBIfam" id="NF003811">
    <property type="entry name" value="PRK05402.1"/>
    <property type="match status" value="1"/>
</dbReference>
<dbReference type="Gene3D" id="3.20.20.80">
    <property type="entry name" value="Glycosidases"/>
    <property type="match status" value="1"/>
</dbReference>
<evidence type="ECO:0000256" key="3">
    <source>
        <dbReference type="ARBA" id="ARBA00004964"/>
    </source>
</evidence>
<evidence type="ECO:0000256" key="6">
    <source>
        <dbReference type="ARBA" id="ARBA00022676"/>
    </source>
</evidence>
<comment type="similarity">
    <text evidence="4 10">Belongs to the glycosyl hydrolase 13 family. GlgB subfamily.</text>
</comment>